<keyword evidence="7" id="KW-1185">Reference proteome</keyword>
<evidence type="ECO:0000256" key="4">
    <source>
        <dbReference type="SAM" id="Phobius"/>
    </source>
</evidence>
<feature type="transmembrane region" description="Helical" evidence="4">
    <location>
        <begin position="257"/>
        <end position="276"/>
    </location>
</feature>
<feature type="transmembrane region" description="Helical" evidence="4">
    <location>
        <begin position="191"/>
        <end position="215"/>
    </location>
</feature>
<keyword evidence="4" id="KW-0472">Membrane</keyword>
<keyword evidence="4" id="KW-1133">Transmembrane helix</keyword>
<dbReference type="InterPro" id="IPR050327">
    <property type="entry name" value="Proton-linked_MCT"/>
</dbReference>
<keyword evidence="4" id="KW-0812">Transmembrane</keyword>
<feature type="transmembrane region" description="Helical" evidence="4">
    <location>
        <begin position="227"/>
        <end position="245"/>
    </location>
</feature>
<feature type="transmembrane region" description="Helical" evidence="4">
    <location>
        <begin position="297"/>
        <end position="328"/>
    </location>
</feature>
<feature type="domain" description="Major facilitator superfamily (MFS) profile" evidence="5">
    <location>
        <begin position="97"/>
        <end position="482"/>
    </location>
</feature>
<dbReference type="InterPro" id="IPR011701">
    <property type="entry name" value="MFS"/>
</dbReference>
<feature type="transmembrane region" description="Helical" evidence="4">
    <location>
        <begin position="98"/>
        <end position="119"/>
    </location>
</feature>
<name>A0AAV9NG43_9EURO</name>
<feature type="transmembrane region" description="Helical" evidence="4">
    <location>
        <begin position="367"/>
        <end position="388"/>
    </location>
</feature>
<evidence type="ECO:0000256" key="1">
    <source>
        <dbReference type="ARBA" id="ARBA00004141"/>
    </source>
</evidence>
<evidence type="ECO:0000259" key="5">
    <source>
        <dbReference type="PROSITE" id="PS50850"/>
    </source>
</evidence>
<dbReference type="GO" id="GO:0022857">
    <property type="term" value="F:transmembrane transporter activity"/>
    <property type="evidence" value="ECO:0007669"/>
    <property type="project" value="InterPro"/>
</dbReference>
<comment type="caution">
    <text evidence="6">The sequence shown here is derived from an EMBL/GenBank/DDBJ whole genome shotgun (WGS) entry which is preliminary data.</text>
</comment>
<dbReference type="PANTHER" id="PTHR11360:SF230">
    <property type="entry name" value="MONOCARBOXYLATE TRANSPORTER, PUTATIVE (AFU_ORTHOLOGUE AFUA_2G12790)-RELATED"/>
    <property type="match status" value="1"/>
</dbReference>
<dbReference type="Pfam" id="PF07690">
    <property type="entry name" value="MFS_1"/>
    <property type="match status" value="1"/>
</dbReference>
<dbReference type="InterPro" id="IPR036259">
    <property type="entry name" value="MFS_trans_sf"/>
</dbReference>
<dbReference type="Gene3D" id="1.20.1250.20">
    <property type="entry name" value="MFS general substrate transporter like domains"/>
    <property type="match status" value="1"/>
</dbReference>
<dbReference type="GeneID" id="89969654"/>
<comment type="similarity">
    <text evidence="2">Belongs to the major facilitator superfamily. Monocarboxylate porter (TC 2.A.1.13) family.</text>
</comment>
<proteinExistence type="inferred from homology"/>
<evidence type="ECO:0000256" key="3">
    <source>
        <dbReference type="SAM" id="MobiDB-lite"/>
    </source>
</evidence>
<organism evidence="6 7">
    <name type="scientific">Exophiala bonariae</name>
    <dbReference type="NCBI Taxonomy" id="1690606"/>
    <lineage>
        <taxon>Eukaryota</taxon>
        <taxon>Fungi</taxon>
        <taxon>Dikarya</taxon>
        <taxon>Ascomycota</taxon>
        <taxon>Pezizomycotina</taxon>
        <taxon>Eurotiomycetes</taxon>
        <taxon>Chaetothyriomycetidae</taxon>
        <taxon>Chaetothyriales</taxon>
        <taxon>Herpotrichiellaceae</taxon>
        <taxon>Exophiala</taxon>
    </lineage>
</organism>
<accession>A0AAV9NG43</accession>
<feature type="transmembrane region" description="Helical" evidence="4">
    <location>
        <begin position="168"/>
        <end position="185"/>
    </location>
</feature>
<feature type="region of interest" description="Disordered" evidence="3">
    <location>
        <begin position="14"/>
        <end position="52"/>
    </location>
</feature>
<dbReference type="PANTHER" id="PTHR11360">
    <property type="entry name" value="MONOCARBOXYLATE TRANSPORTER"/>
    <property type="match status" value="1"/>
</dbReference>
<feature type="transmembrane region" description="Helical" evidence="4">
    <location>
        <begin position="460"/>
        <end position="483"/>
    </location>
</feature>
<comment type="subcellular location">
    <subcellularLocation>
        <location evidence="1">Membrane</location>
        <topology evidence="1">Multi-pass membrane protein</topology>
    </subcellularLocation>
</comment>
<feature type="transmembrane region" description="Helical" evidence="4">
    <location>
        <begin position="340"/>
        <end position="360"/>
    </location>
</feature>
<dbReference type="SUPFAM" id="SSF103473">
    <property type="entry name" value="MFS general substrate transporter"/>
    <property type="match status" value="1"/>
</dbReference>
<feature type="transmembrane region" description="Helical" evidence="4">
    <location>
        <begin position="430"/>
        <end position="448"/>
    </location>
</feature>
<sequence length="494" mass="53978">MDAVSSPVVQLVATNTSEQLRREDAGAVTQPASGGERKNSPSAETKALGRENDLDFRGERGSDIHHNNRVPIALDVEDAGGDLIRSPLDDFPEGGLQAWLVLIGAFLCLYASFGFMVSIGTIQEYLQTNQLSHYTARDVGWIPSVFVYLALGLGIWVGPLFDRYGPRWIALGGSICYIAMMFLLAECKIYWHFLLCLGVLGGIGGAALCTTGLAVVSHWFKRRRGMAHGLAMVGSSLGGTTIPLILRSTLPKYGYAWSIRILGFVFLACLVVANLLMKPRLPPSPEARNKRLLSLGLFGDLKFTFLTITVFGFEIVLFGALGILPTYANFGTDYPEDTGFYLIAVMNGVSCFGRIIPGYISDKIGRFNTLMIMIVFTLIIMLVLWLPFGHTSLAALYAFTALFGFGTGSWMALTPACIGQLCEADQFGRYYGTLYFVASLATLIGVPISGELVEAISPQVLVAFMCAILGLSLLTFILSRWACLAWKWDWRTKV</sequence>
<dbReference type="RefSeq" id="XP_064707316.1">
    <property type="nucleotide sequence ID" value="XM_064845058.1"/>
</dbReference>
<dbReference type="CDD" id="cd17352">
    <property type="entry name" value="MFS_MCT_SLC16"/>
    <property type="match status" value="1"/>
</dbReference>
<dbReference type="GO" id="GO:0016020">
    <property type="term" value="C:membrane"/>
    <property type="evidence" value="ECO:0007669"/>
    <property type="project" value="UniProtKB-SubCell"/>
</dbReference>
<dbReference type="PROSITE" id="PS50850">
    <property type="entry name" value="MFS"/>
    <property type="match status" value="1"/>
</dbReference>
<dbReference type="AlphaFoldDB" id="A0AAV9NG43"/>
<evidence type="ECO:0000256" key="2">
    <source>
        <dbReference type="ARBA" id="ARBA00006727"/>
    </source>
</evidence>
<gene>
    <name evidence="6" type="ORF">LTR84_001434</name>
</gene>
<dbReference type="Proteomes" id="UP001358417">
    <property type="component" value="Unassembled WGS sequence"/>
</dbReference>
<dbReference type="InterPro" id="IPR020846">
    <property type="entry name" value="MFS_dom"/>
</dbReference>
<feature type="transmembrane region" description="Helical" evidence="4">
    <location>
        <begin position="394"/>
        <end position="418"/>
    </location>
</feature>
<dbReference type="EMBL" id="JAVRRD010000010">
    <property type="protein sequence ID" value="KAK5054543.1"/>
    <property type="molecule type" value="Genomic_DNA"/>
</dbReference>
<protein>
    <recommendedName>
        <fullName evidence="5">Major facilitator superfamily (MFS) profile domain-containing protein</fullName>
    </recommendedName>
</protein>
<reference evidence="6 7" key="1">
    <citation type="submission" date="2023-08" db="EMBL/GenBank/DDBJ databases">
        <title>Black Yeasts Isolated from many extreme environments.</title>
        <authorList>
            <person name="Coleine C."/>
            <person name="Stajich J.E."/>
            <person name="Selbmann L."/>
        </authorList>
    </citation>
    <scope>NUCLEOTIDE SEQUENCE [LARGE SCALE GENOMIC DNA]</scope>
    <source>
        <strain evidence="6 7">CCFEE 5792</strain>
    </source>
</reference>
<evidence type="ECO:0000313" key="7">
    <source>
        <dbReference type="Proteomes" id="UP001358417"/>
    </source>
</evidence>
<evidence type="ECO:0000313" key="6">
    <source>
        <dbReference type="EMBL" id="KAK5054543.1"/>
    </source>
</evidence>
<feature type="transmembrane region" description="Helical" evidence="4">
    <location>
        <begin position="139"/>
        <end position="161"/>
    </location>
</feature>